<gene>
    <name evidence="4" type="primary">IL20RB</name>
</gene>
<dbReference type="GO" id="GO:0042015">
    <property type="term" value="F:interleukin-20 binding"/>
    <property type="evidence" value="ECO:0007669"/>
    <property type="project" value="TreeGrafter"/>
</dbReference>
<dbReference type="Ensembl" id="ENSLLET00000009726.1">
    <property type="protein sequence ID" value="ENSLLEP00000009369.1"/>
    <property type="gene ID" value="ENSLLEG00000005971.1"/>
</dbReference>
<dbReference type="InterPro" id="IPR036116">
    <property type="entry name" value="FN3_sf"/>
</dbReference>
<dbReference type="Pfam" id="PF01108">
    <property type="entry name" value="Tissue_fac"/>
    <property type="match status" value="1"/>
</dbReference>
<accession>A0A8C5M4H1</accession>
<evidence type="ECO:0000313" key="5">
    <source>
        <dbReference type="Proteomes" id="UP000694569"/>
    </source>
</evidence>
<dbReference type="InterPro" id="IPR013783">
    <property type="entry name" value="Ig-like_fold"/>
</dbReference>
<dbReference type="InterPro" id="IPR003961">
    <property type="entry name" value="FN3_dom"/>
</dbReference>
<proteinExistence type="predicted"/>
<feature type="transmembrane region" description="Helical" evidence="1">
    <location>
        <begin position="225"/>
        <end position="250"/>
    </location>
</feature>
<sequence length="309" mass="35120">MDTYQRNSYGAGIMIAYMALIVSTRTENVTLPSPENITMTSVNLRHILSWNPLPADWKNVTYTVGVQGEYERTFLNDMWNDAEHCQSISAVLCNLTGDISTNVPYNLRVRAEYGNHKSDWALLGSFFRRNTSIFIPPNITLHNIGYQLIMDIEDLGPSFHYYAFYWMKGQEKNRTTMKIKKQTMSVYLTEVKPNNEYCAYAVAYAIGRNSSNSVIRCISVKEQKLSTLVIALMSLFAAVAGFVILSLLIWNLRKPIRFSCFPKVEIPEALSMMENQNSKKLIGHSTSINTENKCSHYAQTTLIVTSNET</sequence>
<keyword evidence="5" id="KW-1185">Reference proteome</keyword>
<dbReference type="GeneTree" id="ENSGT00510000048354"/>
<protein>
    <submittedName>
        <fullName evidence="4">Interleukin 20 receptor subunit beta</fullName>
    </submittedName>
</protein>
<keyword evidence="1" id="KW-0472">Membrane</keyword>
<dbReference type="CDD" id="cd00063">
    <property type="entry name" value="FN3"/>
    <property type="match status" value="1"/>
</dbReference>
<dbReference type="InterPro" id="IPR050650">
    <property type="entry name" value="Type-II_Cytokine-TF_Rcpt"/>
</dbReference>
<evidence type="ECO:0000313" key="4">
    <source>
        <dbReference type="Ensembl" id="ENSLLEP00000009369.1"/>
    </source>
</evidence>
<evidence type="ECO:0000259" key="2">
    <source>
        <dbReference type="Pfam" id="PF01108"/>
    </source>
</evidence>
<organism evidence="4 5">
    <name type="scientific">Leptobrachium leishanense</name>
    <name type="common">Leishan spiny toad</name>
    <dbReference type="NCBI Taxonomy" id="445787"/>
    <lineage>
        <taxon>Eukaryota</taxon>
        <taxon>Metazoa</taxon>
        <taxon>Chordata</taxon>
        <taxon>Craniata</taxon>
        <taxon>Vertebrata</taxon>
        <taxon>Euteleostomi</taxon>
        <taxon>Amphibia</taxon>
        <taxon>Batrachia</taxon>
        <taxon>Anura</taxon>
        <taxon>Pelobatoidea</taxon>
        <taxon>Megophryidae</taxon>
        <taxon>Leptobrachium</taxon>
    </lineage>
</organism>
<dbReference type="InterPro" id="IPR015373">
    <property type="entry name" value="Interferon/interleukin_rcp_dom"/>
</dbReference>
<feature type="domain" description="Fibronectin type-III" evidence="2">
    <location>
        <begin position="15"/>
        <end position="120"/>
    </location>
</feature>
<evidence type="ECO:0000256" key="1">
    <source>
        <dbReference type="SAM" id="Phobius"/>
    </source>
</evidence>
<dbReference type="AlphaFoldDB" id="A0A8C5M4H1"/>
<dbReference type="Pfam" id="PF09294">
    <property type="entry name" value="Interfer-bind"/>
    <property type="match status" value="1"/>
</dbReference>
<dbReference type="Proteomes" id="UP000694569">
    <property type="component" value="Unplaced"/>
</dbReference>
<evidence type="ECO:0000259" key="3">
    <source>
        <dbReference type="Pfam" id="PF09294"/>
    </source>
</evidence>
<name>A0A8C5M4H1_9ANUR</name>
<dbReference type="FunFam" id="2.60.40.10:FF:001006">
    <property type="entry name" value="Interleukin 20 receptor subunit beta"/>
    <property type="match status" value="1"/>
</dbReference>
<dbReference type="GO" id="GO:0004896">
    <property type="term" value="F:cytokine receptor activity"/>
    <property type="evidence" value="ECO:0007669"/>
    <property type="project" value="TreeGrafter"/>
</dbReference>
<dbReference type="GO" id="GO:0005886">
    <property type="term" value="C:plasma membrane"/>
    <property type="evidence" value="ECO:0007669"/>
    <property type="project" value="TreeGrafter"/>
</dbReference>
<reference evidence="4" key="1">
    <citation type="submission" date="2025-08" db="UniProtKB">
        <authorList>
            <consortium name="Ensembl"/>
        </authorList>
    </citation>
    <scope>IDENTIFICATION</scope>
</reference>
<dbReference type="Gene3D" id="2.60.40.10">
    <property type="entry name" value="Immunoglobulins"/>
    <property type="match status" value="2"/>
</dbReference>
<feature type="domain" description="Interferon/interleukin receptor" evidence="3">
    <location>
        <begin position="150"/>
        <end position="219"/>
    </location>
</feature>
<dbReference type="OrthoDB" id="8704831at2759"/>
<reference evidence="4" key="2">
    <citation type="submission" date="2025-09" db="UniProtKB">
        <authorList>
            <consortium name="Ensembl"/>
        </authorList>
    </citation>
    <scope>IDENTIFICATION</scope>
</reference>
<dbReference type="SUPFAM" id="SSF49265">
    <property type="entry name" value="Fibronectin type III"/>
    <property type="match status" value="2"/>
</dbReference>
<keyword evidence="1" id="KW-1133">Transmembrane helix</keyword>
<keyword evidence="1" id="KW-0812">Transmembrane</keyword>
<dbReference type="PANTHER" id="PTHR20859">
    <property type="entry name" value="INTERFERON/INTERLEUKIN RECEPTOR"/>
    <property type="match status" value="1"/>
</dbReference>
<dbReference type="PANTHER" id="PTHR20859:SF48">
    <property type="entry name" value="INTERLEUKIN-20 RECEPTOR SUBUNIT BETA"/>
    <property type="match status" value="1"/>
</dbReference>